<dbReference type="Gene3D" id="3.40.50.80">
    <property type="entry name" value="Nucleotide-binding domain of ferredoxin-NADP reductase (FNR) module"/>
    <property type="match status" value="1"/>
</dbReference>
<dbReference type="Gene3D" id="2.40.30.10">
    <property type="entry name" value="Translation factors"/>
    <property type="match status" value="1"/>
</dbReference>
<evidence type="ECO:0000259" key="1">
    <source>
        <dbReference type="PROSITE" id="PS51384"/>
    </source>
</evidence>
<dbReference type="Pfam" id="PF04954">
    <property type="entry name" value="SIP"/>
    <property type="match status" value="1"/>
</dbReference>
<dbReference type="SUPFAM" id="SSF63380">
    <property type="entry name" value="Riboflavin synthase domain-like"/>
    <property type="match status" value="1"/>
</dbReference>
<organism evidence="2 3">
    <name type="scientific">Streptomyces pulveraceus</name>
    <dbReference type="NCBI Taxonomy" id="68258"/>
    <lineage>
        <taxon>Bacteria</taxon>
        <taxon>Bacillati</taxon>
        <taxon>Actinomycetota</taxon>
        <taxon>Actinomycetes</taxon>
        <taxon>Kitasatosporales</taxon>
        <taxon>Streptomycetaceae</taxon>
        <taxon>Streptomyces</taxon>
    </lineage>
</organism>
<sequence length="297" mass="31815">MSLTDASPAETEQPRYHVHRAVVVARTQLAPRFVRITLGGPGLRAFRTSGAAAKTKLLLPAEPGAELVLPHIDEDLRFVYPEGARPAITRTYTVRDHRPESGEVDIDFAIHPNGPAALWAATAQPGSVIGLSDGSGQRPPTASDVLFVGDPSSLPAIETLVESLGTDTSSRIVLLGHGPDDEVPRAASLAGTTCRWVHAPHGVGTGEVLVSAVRDELARRSAEHVWAAGESSSLKLLRRYLRTQAGYARDASPVVGYWRQTMATDEFEGNLFARVREAMTAGTALTPQDVDEMSVDE</sequence>
<reference evidence="3" key="1">
    <citation type="journal article" date="2019" name="Int. J. Syst. Evol. Microbiol.">
        <title>The Global Catalogue of Microorganisms (GCM) 10K type strain sequencing project: providing services to taxonomists for standard genome sequencing and annotation.</title>
        <authorList>
            <consortium name="The Broad Institute Genomics Platform"/>
            <consortium name="The Broad Institute Genome Sequencing Center for Infectious Disease"/>
            <person name="Wu L."/>
            <person name="Ma J."/>
        </authorList>
    </citation>
    <scope>NUCLEOTIDE SEQUENCE [LARGE SCALE GENOMIC DNA]</scope>
    <source>
        <strain evidence="3">JCM 4147</strain>
    </source>
</reference>
<gene>
    <name evidence="2" type="ORF">ACFP1B_13870</name>
</gene>
<dbReference type="RefSeq" id="WP_344514720.1">
    <property type="nucleotide sequence ID" value="NZ_BAAATU010000031.1"/>
</dbReference>
<dbReference type="InterPro" id="IPR017927">
    <property type="entry name" value="FAD-bd_FR_type"/>
</dbReference>
<dbReference type="CDD" id="cd06193">
    <property type="entry name" value="siderophore_interacting"/>
    <property type="match status" value="1"/>
</dbReference>
<proteinExistence type="predicted"/>
<protein>
    <submittedName>
        <fullName evidence="2">Siderophore-interacting protein</fullName>
    </submittedName>
</protein>
<dbReference type="Proteomes" id="UP001596200">
    <property type="component" value="Unassembled WGS sequence"/>
</dbReference>
<keyword evidence="3" id="KW-1185">Reference proteome</keyword>
<dbReference type="InterPro" id="IPR039374">
    <property type="entry name" value="SIP_fam"/>
</dbReference>
<dbReference type="Pfam" id="PF08021">
    <property type="entry name" value="FAD_binding_9"/>
    <property type="match status" value="1"/>
</dbReference>
<dbReference type="EMBL" id="JBHSPU010000013">
    <property type="protein sequence ID" value="MFC5914511.1"/>
    <property type="molecule type" value="Genomic_DNA"/>
</dbReference>
<name>A0ABW1GMD6_9ACTN</name>
<dbReference type="PANTHER" id="PTHR30157:SF0">
    <property type="entry name" value="NADPH-DEPENDENT FERRIC-CHELATE REDUCTASE"/>
    <property type="match status" value="1"/>
</dbReference>
<dbReference type="PANTHER" id="PTHR30157">
    <property type="entry name" value="FERRIC REDUCTASE, NADPH-DEPENDENT"/>
    <property type="match status" value="1"/>
</dbReference>
<evidence type="ECO:0000313" key="2">
    <source>
        <dbReference type="EMBL" id="MFC5914511.1"/>
    </source>
</evidence>
<dbReference type="InterPro" id="IPR013113">
    <property type="entry name" value="SIP_FAD-bd"/>
</dbReference>
<dbReference type="InterPro" id="IPR017938">
    <property type="entry name" value="Riboflavin_synthase-like_b-brl"/>
</dbReference>
<feature type="domain" description="FAD-binding FR-type" evidence="1">
    <location>
        <begin position="16"/>
        <end position="142"/>
    </location>
</feature>
<dbReference type="PROSITE" id="PS51384">
    <property type="entry name" value="FAD_FR"/>
    <property type="match status" value="1"/>
</dbReference>
<comment type="caution">
    <text evidence="2">The sequence shown here is derived from an EMBL/GenBank/DDBJ whole genome shotgun (WGS) entry which is preliminary data.</text>
</comment>
<evidence type="ECO:0000313" key="3">
    <source>
        <dbReference type="Proteomes" id="UP001596200"/>
    </source>
</evidence>
<dbReference type="InterPro" id="IPR039261">
    <property type="entry name" value="FNR_nucleotide-bd"/>
</dbReference>
<accession>A0ABW1GMD6</accession>
<dbReference type="InterPro" id="IPR007037">
    <property type="entry name" value="SIP_rossman_dom"/>
</dbReference>